<proteinExistence type="predicted"/>
<sequence length="233" mass="27079">MDQEKFGKFLKEIRKKHHLTQKQLADKYHVTYQAVSKWENGKNLPDLSLMKEMSKDFNVSLEEMFDGKMNEAPKKNKKWIAIFVGIAILFVILISVILFQKDSSDFKFKTLSSNCDNFNISGNIAYNEKKSSIYIAHIQYCGGEDQNQYRKIECTLYETNDNLEMKIDSFKYDKDAPITLEEFLKTVTFTVDQYAKICKEYSENSMFLSISAEDQNGKVTMYKVPLSFQACSK</sequence>
<dbReference type="AlphaFoldDB" id="A0A9D1HTZ0"/>
<gene>
    <name evidence="4" type="ORF">IAD49_02905</name>
</gene>
<organism evidence="4 5">
    <name type="scientific">Candidatus Fimihabitans intestinipullorum</name>
    <dbReference type="NCBI Taxonomy" id="2840820"/>
    <lineage>
        <taxon>Bacteria</taxon>
        <taxon>Bacillati</taxon>
        <taxon>Mycoplasmatota</taxon>
        <taxon>Mycoplasmatota incertae sedis</taxon>
        <taxon>Candidatus Fimihabitans</taxon>
    </lineage>
</organism>
<comment type="caution">
    <text evidence="4">The sequence shown here is derived from an EMBL/GenBank/DDBJ whole genome shotgun (WGS) entry which is preliminary data.</text>
</comment>
<dbReference type="InterPro" id="IPR010982">
    <property type="entry name" value="Lambda_DNA-bd_dom_sf"/>
</dbReference>
<dbReference type="Pfam" id="PF01381">
    <property type="entry name" value="HTH_3"/>
    <property type="match status" value="1"/>
</dbReference>
<reference evidence="4" key="2">
    <citation type="journal article" date="2021" name="PeerJ">
        <title>Extensive microbial diversity within the chicken gut microbiome revealed by metagenomics and culture.</title>
        <authorList>
            <person name="Gilroy R."/>
            <person name="Ravi A."/>
            <person name="Getino M."/>
            <person name="Pursley I."/>
            <person name="Horton D.L."/>
            <person name="Alikhan N.F."/>
            <person name="Baker D."/>
            <person name="Gharbi K."/>
            <person name="Hall N."/>
            <person name="Watson M."/>
            <person name="Adriaenssens E.M."/>
            <person name="Foster-Nyarko E."/>
            <person name="Jarju S."/>
            <person name="Secka A."/>
            <person name="Antonio M."/>
            <person name="Oren A."/>
            <person name="Chaudhuri R.R."/>
            <person name="La Ragione R."/>
            <person name="Hildebrand F."/>
            <person name="Pallen M.J."/>
        </authorList>
    </citation>
    <scope>NUCLEOTIDE SEQUENCE</scope>
    <source>
        <strain evidence="4">CHK197-8231</strain>
    </source>
</reference>
<keyword evidence="2" id="KW-0812">Transmembrane</keyword>
<dbReference type="PANTHER" id="PTHR46558">
    <property type="entry name" value="TRACRIPTIONAL REGULATORY PROTEIN-RELATED-RELATED"/>
    <property type="match status" value="1"/>
</dbReference>
<evidence type="ECO:0000256" key="1">
    <source>
        <dbReference type="ARBA" id="ARBA00023125"/>
    </source>
</evidence>
<dbReference type="CDD" id="cd00093">
    <property type="entry name" value="HTH_XRE"/>
    <property type="match status" value="1"/>
</dbReference>
<keyword evidence="2" id="KW-1133">Transmembrane helix</keyword>
<feature type="domain" description="HTH cro/C1-type" evidence="3">
    <location>
        <begin position="10"/>
        <end position="64"/>
    </location>
</feature>
<accession>A0A9D1HTZ0</accession>
<dbReference type="PANTHER" id="PTHR46558:SF4">
    <property type="entry name" value="DNA-BIDING PHAGE PROTEIN"/>
    <property type="match status" value="1"/>
</dbReference>
<name>A0A9D1HTZ0_9BACT</name>
<dbReference type="PROSITE" id="PS50943">
    <property type="entry name" value="HTH_CROC1"/>
    <property type="match status" value="1"/>
</dbReference>
<evidence type="ECO:0000256" key="2">
    <source>
        <dbReference type="SAM" id="Phobius"/>
    </source>
</evidence>
<dbReference type="SUPFAM" id="SSF47413">
    <property type="entry name" value="lambda repressor-like DNA-binding domains"/>
    <property type="match status" value="1"/>
</dbReference>
<evidence type="ECO:0000313" key="4">
    <source>
        <dbReference type="EMBL" id="HIU22513.1"/>
    </source>
</evidence>
<feature type="transmembrane region" description="Helical" evidence="2">
    <location>
        <begin position="79"/>
        <end position="99"/>
    </location>
</feature>
<dbReference type="Gene3D" id="1.10.260.40">
    <property type="entry name" value="lambda repressor-like DNA-binding domains"/>
    <property type="match status" value="1"/>
</dbReference>
<evidence type="ECO:0000313" key="5">
    <source>
        <dbReference type="Proteomes" id="UP000824087"/>
    </source>
</evidence>
<evidence type="ECO:0000259" key="3">
    <source>
        <dbReference type="PROSITE" id="PS50943"/>
    </source>
</evidence>
<keyword evidence="2" id="KW-0472">Membrane</keyword>
<dbReference type="InterPro" id="IPR001387">
    <property type="entry name" value="Cro/C1-type_HTH"/>
</dbReference>
<dbReference type="EMBL" id="DVML01000017">
    <property type="protein sequence ID" value="HIU22513.1"/>
    <property type="molecule type" value="Genomic_DNA"/>
</dbReference>
<dbReference type="SMART" id="SM00530">
    <property type="entry name" value="HTH_XRE"/>
    <property type="match status" value="1"/>
</dbReference>
<dbReference type="Proteomes" id="UP000824087">
    <property type="component" value="Unassembled WGS sequence"/>
</dbReference>
<protein>
    <submittedName>
        <fullName evidence="4">Helix-turn-helix transcriptional regulator</fullName>
    </submittedName>
</protein>
<dbReference type="GO" id="GO:0003677">
    <property type="term" value="F:DNA binding"/>
    <property type="evidence" value="ECO:0007669"/>
    <property type="project" value="UniProtKB-KW"/>
</dbReference>
<keyword evidence="1" id="KW-0238">DNA-binding</keyword>
<reference evidence="4" key="1">
    <citation type="submission" date="2020-10" db="EMBL/GenBank/DDBJ databases">
        <authorList>
            <person name="Gilroy R."/>
        </authorList>
    </citation>
    <scope>NUCLEOTIDE SEQUENCE</scope>
    <source>
        <strain evidence="4">CHK197-8231</strain>
    </source>
</reference>